<dbReference type="Pfam" id="PF05192">
    <property type="entry name" value="MutS_III"/>
    <property type="match status" value="1"/>
</dbReference>
<dbReference type="PANTHER" id="PTHR11361">
    <property type="entry name" value="DNA MISMATCH REPAIR PROTEIN MUTS FAMILY MEMBER"/>
    <property type="match status" value="1"/>
</dbReference>
<dbReference type="EMBL" id="JAPXFL010000007">
    <property type="protein sequence ID" value="KAK9504472.1"/>
    <property type="molecule type" value="Genomic_DNA"/>
</dbReference>
<dbReference type="InterPro" id="IPR017261">
    <property type="entry name" value="DNA_mismatch_repair_MutS/MSH"/>
</dbReference>
<name>A0AAW1D1P1_9HEMI</name>
<evidence type="ECO:0000256" key="2">
    <source>
        <dbReference type="ARBA" id="ARBA00022741"/>
    </source>
</evidence>
<dbReference type="GO" id="GO:0030983">
    <property type="term" value="F:mismatched DNA binding"/>
    <property type="evidence" value="ECO:0007669"/>
    <property type="project" value="InterPro"/>
</dbReference>
<dbReference type="SMART" id="SM00534">
    <property type="entry name" value="MUTSac"/>
    <property type="match status" value="1"/>
</dbReference>
<evidence type="ECO:0000259" key="7">
    <source>
        <dbReference type="SMART" id="SM00533"/>
    </source>
</evidence>
<dbReference type="GO" id="GO:0007131">
    <property type="term" value="P:reciprocal meiotic recombination"/>
    <property type="evidence" value="ECO:0007669"/>
    <property type="project" value="TreeGrafter"/>
</dbReference>
<gene>
    <name evidence="9" type="ORF">O3M35_010796</name>
</gene>
<dbReference type="GO" id="GO:0005634">
    <property type="term" value="C:nucleus"/>
    <property type="evidence" value="ECO:0007669"/>
    <property type="project" value="TreeGrafter"/>
</dbReference>
<dbReference type="SMART" id="SM00533">
    <property type="entry name" value="MUTSd"/>
    <property type="match status" value="1"/>
</dbReference>
<comment type="similarity">
    <text evidence="1">Belongs to the DNA mismatch repair MutS family.</text>
</comment>
<dbReference type="InterPro" id="IPR027417">
    <property type="entry name" value="P-loop_NTPase"/>
</dbReference>
<dbReference type="InterPro" id="IPR036187">
    <property type="entry name" value="DNA_mismatch_repair_MutS_sf"/>
</dbReference>
<organism evidence="9 10">
    <name type="scientific">Rhynocoris fuscipes</name>
    <dbReference type="NCBI Taxonomy" id="488301"/>
    <lineage>
        <taxon>Eukaryota</taxon>
        <taxon>Metazoa</taxon>
        <taxon>Ecdysozoa</taxon>
        <taxon>Arthropoda</taxon>
        <taxon>Hexapoda</taxon>
        <taxon>Insecta</taxon>
        <taxon>Pterygota</taxon>
        <taxon>Neoptera</taxon>
        <taxon>Paraneoptera</taxon>
        <taxon>Hemiptera</taxon>
        <taxon>Heteroptera</taxon>
        <taxon>Panheteroptera</taxon>
        <taxon>Cimicomorpha</taxon>
        <taxon>Reduviidae</taxon>
        <taxon>Harpactorinae</taxon>
        <taxon>Harpactorini</taxon>
        <taxon>Rhynocoris</taxon>
    </lineage>
</organism>
<dbReference type="GO" id="GO:0006298">
    <property type="term" value="P:mismatch repair"/>
    <property type="evidence" value="ECO:0007669"/>
    <property type="project" value="InterPro"/>
</dbReference>
<dbReference type="SUPFAM" id="SSF48334">
    <property type="entry name" value="DNA repair protein MutS, domain III"/>
    <property type="match status" value="1"/>
</dbReference>
<feature type="compositionally biased region" description="Basic and acidic residues" evidence="6">
    <location>
        <begin position="754"/>
        <end position="771"/>
    </location>
</feature>
<dbReference type="Gene3D" id="1.10.1420.10">
    <property type="match status" value="2"/>
</dbReference>
<dbReference type="InterPro" id="IPR000432">
    <property type="entry name" value="DNA_mismatch_repair_MutS_C"/>
</dbReference>
<dbReference type="PANTHER" id="PTHR11361:SF21">
    <property type="entry name" value="MUTS PROTEIN HOMOLOG 4"/>
    <property type="match status" value="1"/>
</dbReference>
<dbReference type="AlphaFoldDB" id="A0AAW1D1P1"/>
<feature type="region of interest" description="Disordered" evidence="6">
    <location>
        <begin position="744"/>
        <end position="777"/>
    </location>
</feature>
<evidence type="ECO:0000256" key="1">
    <source>
        <dbReference type="ARBA" id="ARBA00006271"/>
    </source>
</evidence>
<keyword evidence="4" id="KW-0238">DNA-binding</keyword>
<keyword evidence="5" id="KW-0469">Meiosis</keyword>
<keyword evidence="3" id="KW-0067">ATP-binding</keyword>
<evidence type="ECO:0000256" key="6">
    <source>
        <dbReference type="SAM" id="MobiDB-lite"/>
    </source>
</evidence>
<evidence type="ECO:0000313" key="10">
    <source>
        <dbReference type="Proteomes" id="UP001461498"/>
    </source>
</evidence>
<proteinExistence type="inferred from homology"/>
<keyword evidence="2" id="KW-0547">Nucleotide-binding</keyword>
<dbReference type="PIRSF" id="PIRSF037677">
    <property type="entry name" value="DNA_mis_repair_Msh6"/>
    <property type="match status" value="1"/>
</dbReference>
<dbReference type="Gene3D" id="3.40.50.300">
    <property type="entry name" value="P-loop containing nucleotide triphosphate hydrolases"/>
    <property type="match status" value="1"/>
</dbReference>
<dbReference type="SUPFAM" id="SSF52540">
    <property type="entry name" value="P-loop containing nucleoside triphosphate hydrolases"/>
    <property type="match status" value="1"/>
</dbReference>
<dbReference type="Proteomes" id="UP001461498">
    <property type="component" value="Unassembled WGS sequence"/>
</dbReference>
<dbReference type="InterPro" id="IPR007696">
    <property type="entry name" value="DNA_mismatch_repair_MutS_core"/>
</dbReference>
<feature type="domain" description="DNA mismatch repair protein MutS core" evidence="7">
    <location>
        <begin position="115"/>
        <end position="458"/>
    </location>
</feature>
<evidence type="ECO:0000256" key="4">
    <source>
        <dbReference type="ARBA" id="ARBA00023125"/>
    </source>
</evidence>
<accession>A0AAW1D1P1</accession>
<dbReference type="GO" id="GO:0005524">
    <property type="term" value="F:ATP binding"/>
    <property type="evidence" value="ECO:0007669"/>
    <property type="project" value="UniProtKB-KW"/>
</dbReference>
<sequence>MSGDNNLFNTIKNYFEEVKLITVRRQCFNNEQGLTALRYLCHPEFSSVDLIIVNKYYCLCAAAAMIVYVELQHNITFAKQSLKVTYESAQGVVTIDLETVRRLELVTSETNSLQPDKYTLLGLMNHTLTLGGRRRLRTEILQPSSTQYKINERLDTVKYLVDNEESLIAIQKALSKFTSVERLLWMCASNKYLKVINTGVSESNSKNSTTLRGFEALINYILLLKQSVEDIPVLSEVLCEIKVEYFQNIREKLDDKRYETIREKIQQVLHDDSKPVRGYQAAELNRCFCVKEGINGLLDVARKTYSSLLDQLQELITGYSEETGLAMSLYLSSDLGFHAKFSLAKDYDLNARPLPSKFTSVKRKGNTYHITTDDLFSYNIRINKIIQEIQLISNAEILQLLDEIRASIGCVHNLCELISEIDAICSIAVASSQKDYVRPIFGSDLNVEAGRHPIMDKFQWNPTPNNVYATIDRNFNIITGPNMGGKTVYILQIALLQIMAQVGCFVPAYSAKFRVTDLIIVRKGLIDNLQCNASSFFIEIKEVMWTMKNTSDTSLIILDEICSGIDVNEGIAIAWAICEEFLQRPAFTFLATHYKFLTNLEKIYPNVKNYQMEALYEGNDTEFGPIVYTHRLIEGVTDVKHYGVRLLLQTSISNSIKQKAINYMKALKLERASALAVAKVMTPEEKKVRAQIEKVESFMKQLYEASLKDDFTTDVVRSFKQIAITEILNDGQDESNIQSTSVRVTELDDMSEESTSRKNKTVEDNAVDDVRITAGPSGTSLPARVLSYHTTSSSSKSAATF</sequence>
<keyword evidence="10" id="KW-1185">Reference proteome</keyword>
<evidence type="ECO:0000313" key="9">
    <source>
        <dbReference type="EMBL" id="KAK9504472.1"/>
    </source>
</evidence>
<evidence type="ECO:0000259" key="8">
    <source>
        <dbReference type="SMART" id="SM00534"/>
    </source>
</evidence>
<dbReference type="InterPro" id="IPR045076">
    <property type="entry name" value="MutS"/>
</dbReference>
<evidence type="ECO:0008006" key="11">
    <source>
        <dbReference type="Google" id="ProtNLM"/>
    </source>
</evidence>
<reference evidence="9 10" key="1">
    <citation type="submission" date="2022-12" db="EMBL/GenBank/DDBJ databases">
        <title>Chromosome-level genome assembly of true bugs.</title>
        <authorList>
            <person name="Ma L."/>
            <person name="Li H."/>
        </authorList>
    </citation>
    <scope>NUCLEOTIDE SEQUENCE [LARGE SCALE GENOMIC DNA]</scope>
    <source>
        <strain evidence="9">Lab_2022b</strain>
    </source>
</reference>
<dbReference type="GO" id="GO:0140664">
    <property type="term" value="F:ATP-dependent DNA damage sensor activity"/>
    <property type="evidence" value="ECO:0007669"/>
    <property type="project" value="InterPro"/>
</dbReference>
<protein>
    <recommendedName>
        <fullName evidence="11">DNA mismatch repair proteins mutS family domain-containing protein</fullName>
    </recommendedName>
</protein>
<dbReference type="Pfam" id="PF00488">
    <property type="entry name" value="MutS_V"/>
    <property type="match status" value="1"/>
</dbReference>
<feature type="domain" description="DNA mismatch repair proteins mutS family" evidence="8">
    <location>
        <begin position="473"/>
        <end position="665"/>
    </location>
</feature>
<comment type="caution">
    <text evidence="9">The sequence shown here is derived from an EMBL/GenBank/DDBJ whole genome shotgun (WGS) entry which is preliminary data.</text>
</comment>
<evidence type="ECO:0000256" key="5">
    <source>
        <dbReference type="ARBA" id="ARBA00023254"/>
    </source>
</evidence>
<evidence type="ECO:0000256" key="3">
    <source>
        <dbReference type="ARBA" id="ARBA00022840"/>
    </source>
</evidence>